<dbReference type="EMBL" id="CP130612">
    <property type="protein sequence ID" value="WKW13605.1"/>
    <property type="molecule type" value="Genomic_DNA"/>
</dbReference>
<gene>
    <name evidence="1" type="ORF">Strain138_002929</name>
    <name evidence="2" type="ORF">Strain318_002927</name>
</gene>
<proteinExistence type="predicted"/>
<organism evidence="1">
    <name type="scientific">Pseudogemmatithrix spongiicola</name>
    <dbReference type="NCBI Taxonomy" id="3062599"/>
    <lineage>
        <taxon>Bacteria</taxon>
        <taxon>Pseudomonadati</taxon>
        <taxon>Gemmatimonadota</taxon>
        <taxon>Gemmatimonadia</taxon>
        <taxon>Gemmatimonadales</taxon>
        <taxon>Gemmatimonadaceae</taxon>
        <taxon>Pseudogemmatithrix</taxon>
    </lineage>
</organism>
<dbReference type="AlphaFoldDB" id="A0AA49Q705"/>
<evidence type="ECO:0008006" key="4">
    <source>
        <dbReference type="Google" id="ProtNLM"/>
    </source>
</evidence>
<accession>A0AA49Q705</accession>
<protein>
    <recommendedName>
        <fullName evidence="4">HEAT repeat domain-containing protein</fullName>
    </recommendedName>
</protein>
<keyword evidence="3" id="KW-1185">Reference proteome</keyword>
<dbReference type="RefSeq" id="WP_367886443.1">
    <property type="nucleotide sequence ID" value="NZ_CP130612.1"/>
</dbReference>
<dbReference type="EMBL" id="CP130613">
    <property type="protein sequence ID" value="WKW16511.1"/>
    <property type="molecule type" value="Genomic_DNA"/>
</dbReference>
<evidence type="ECO:0000313" key="3">
    <source>
        <dbReference type="Proteomes" id="UP001229955"/>
    </source>
</evidence>
<evidence type="ECO:0000313" key="2">
    <source>
        <dbReference type="EMBL" id="WKW16511.1"/>
    </source>
</evidence>
<name>A0AA49Q705_9BACT</name>
<sequence>MSRLATAGESATLSKELTDFLIEFSIGLHKNAIYPAGHPLLENTTTDLSARLAALLRERAALSLGVARHQLIIEGVATDEGNPVLRELANRLHKHHLGAVKFSVGVTEDELTDMLSTVSVDAGRLPRPLGLEGPEVLTQWPHIRLFPLTFAQLQLLEEDPNAGDEDDDGQKASGSRAAALWVGLARAALVAQADKLDTDDPAGVDPAVVAQAIEEHKRDAAYDQVVVGYLLQIAEELKHKSGREAAALQRRISQLIAQLSPATLERLVRMGGNRKQQQKFVLDAAQGMALDAVIELVRAASESSGQNVSHSMVRMLSKLATHAESGPSTTRTQADGALRDQVKKLMEGWALDDPNPDGYREALEKMARAEPQQRTVEHSFPIEPERLLAMGLEIETLGDQVWRSADVMAQRSDVAPLLNLVDNAPSLWMRDALWRHVATPQQLRLQLALEPLPVATLERIVRRMGVAAADALLDAFEEATDERRQQSLAQLLERIGPAAGPEILARLPGMRWTLLRPLLALLGRHPEWACGFDAAQWMDHPDAAVRRETLRQLLRAPQTRDAAIVRALADADEGNVRLGLGAAMTNCPHDAALVLRTRADEALLSPDLRALGIRALSSDRATDTPTWLANRVVKVGKLIKREALVGKSPEMLAALEGLAIHWRTHPAAKQPLALAAASGDVEIVAAAAMTARPRSETPSAGEPLIAVDTDAEMA</sequence>
<dbReference type="KEGG" id="pspc:Strain318_002927"/>
<accession>A0AA49Q951</accession>
<dbReference type="Proteomes" id="UP001229955">
    <property type="component" value="Chromosome"/>
</dbReference>
<reference evidence="1" key="1">
    <citation type="submission" date="2023-07" db="EMBL/GenBank/DDBJ databases">
        <authorList>
            <person name="Haufschild T."/>
            <person name="Kallscheuer N."/>
            <person name="Hammer J."/>
            <person name="Kohn T."/>
            <person name="Kabuu M."/>
            <person name="Jogler M."/>
            <person name="Wohfarth N."/>
            <person name="Heuer A."/>
            <person name="Rohde M."/>
            <person name="van Teeseling M.C.F."/>
            <person name="Jogler C."/>
        </authorList>
    </citation>
    <scope>NUCLEOTIDE SEQUENCE</scope>
    <source>
        <strain evidence="1">Strain 138</strain>
        <strain evidence="2">Strain 318</strain>
    </source>
</reference>
<evidence type="ECO:0000313" key="1">
    <source>
        <dbReference type="EMBL" id="WKW13605.1"/>
    </source>
</evidence>